<dbReference type="InterPro" id="IPR027417">
    <property type="entry name" value="P-loop_NTPase"/>
</dbReference>
<dbReference type="PANTHER" id="PTHR21529">
    <property type="entry name" value="MAMMARY TURMOR VIRUS RECEPTOR HOMOLOG 1, 2 MTVR1, 2"/>
    <property type="match status" value="1"/>
</dbReference>
<feature type="region of interest" description="Disordered" evidence="6">
    <location>
        <begin position="1057"/>
        <end position="1078"/>
    </location>
</feature>
<dbReference type="SUPFAM" id="SSF52540">
    <property type="entry name" value="P-loop containing nucleoside triphosphate hydrolases"/>
    <property type="match status" value="1"/>
</dbReference>
<dbReference type="GO" id="GO:0016787">
    <property type="term" value="F:hydrolase activity"/>
    <property type="evidence" value="ECO:0007669"/>
    <property type="project" value="UniProtKB-UniRule"/>
</dbReference>
<organism evidence="8 9">
    <name type="scientific">Lymnaea stagnalis</name>
    <name type="common">Great pond snail</name>
    <name type="synonym">Helix stagnalis</name>
    <dbReference type="NCBI Taxonomy" id="6523"/>
    <lineage>
        <taxon>Eukaryota</taxon>
        <taxon>Metazoa</taxon>
        <taxon>Spiralia</taxon>
        <taxon>Lophotrochozoa</taxon>
        <taxon>Mollusca</taxon>
        <taxon>Gastropoda</taxon>
        <taxon>Heterobranchia</taxon>
        <taxon>Euthyneura</taxon>
        <taxon>Panpulmonata</taxon>
        <taxon>Hygrophila</taxon>
        <taxon>Lymnaeoidea</taxon>
        <taxon>Lymnaeidae</taxon>
        <taxon>Lymnaea</taxon>
    </lineage>
</organism>
<dbReference type="PANTHER" id="PTHR21529:SF4">
    <property type="entry name" value="TPR AND ANKYRIN REPEAT-CONTAINING PROTEIN 1"/>
    <property type="match status" value="1"/>
</dbReference>
<keyword evidence="2 5" id="KW-0378">Hydrolase</keyword>
<evidence type="ECO:0000256" key="5">
    <source>
        <dbReference type="PROSITE-ProRule" id="PRU00560"/>
    </source>
</evidence>
<feature type="region of interest" description="Disordered" evidence="6">
    <location>
        <begin position="649"/>
        <end position="671"/>
    </location>
</feature>
<feature type="domain" description="UvrD-like helicase ATP-binding" evidence="7">
    <location>
        <begin position="989"/>
        <end position="1407"/>
    </location>
</feature>
<evidence type="ECO:0000313" key="8">
    <source>
        <dbReference type="EMBL" id="CAL1532830.1"/>
    </source>
</evidence>
<dbReference type="Gene3D" id="1.25.40.20">
    <property type="entry name" value="Ankyrin repeat-containing domain"/>
    <property type="match status" value="2"/>
</dbReference>
<feature type="binding site" evidence="5">
    <location>
        <begin position="1010"/>
        <end position="1017"/>
    </location>
    <ligand>
        <name>ATP</name>
        <dbReference type="ChEBI" id="CHEBI:30616"/>
    </ligand>
</feature>
<reference evidence="8 9" key="1">
    <citation type="submission" date="2024-04" db="EMBL/GenBank/DDBJ databases">
        <authorList>
            <consortium name="Genoscope - CEA"/>
            <person name="William W."/>
        </authorList>
    </citation>
    <scope>NUCLEOTIDE SEQUENCE [LARGE SCALE GENOMIC DNA]</scope>
</reference>
<dbReference type="SUPFAM" id="SSF48452">
    <property type="entry name" value="TPR-like"/>
    <property type="match status" value="2"/>
</dbReference>
<keyword evidence="3 5" id="KW-0347">Helicase</keyword>
<keyword evidence="1 5" id="KW-0547">Nucleotide-binding</keyword>
<proteinExistence type="predicted"/>
<keyword evidence="4 5" id="KW-0067">ATP-binding</keyword>
<feature type="region of interest" description="Disordered" evidence="6">
    <location>
        <begin position="2583"/>
        <end position="2663"/>
    </location>
</feature>
<feature type="compositionally biased region" description="Polar residues" evidence="6">
    <location>
        <begin position="2653"/>
        <end position="2663"/>
    </location>
</feature>
<dbReference type="Pfam" id="PF00580">
    <property type="entry name" value="UvrD-helicase"/>
    <property type="match status" value="1"/>
</dbReference>
<evidence type="ECO:0000256" key="2">
    <source>
        <dbReference type="ARBA" id="ARBA00022801"/>
    </source>
</evidence>
<dbReference type="PROSITE" id="PS51198">
    <property type="entry name" value="UVRD_HELICASE_ATP_BIND"/>
    <property type="match status" value="1"/>
</dbReference>
<accession>A0AAV2HH73</accession>
<dbReference type="InterPro" id="IPR036770">
    <property type="entry name" value="Ankyrin_rpt-contain_sf"/>
</dbReference>
<name>A0AAV2HH73_LYMST</name>
<gene>
    <name evidence="8" type="ORF">GSLYS_00006848001</name>
</gene>
<evidence type="ECO:0000313" key="9">
    <source>
        <dbReference type="Proteomes" id="UP001497497"/>
    </source>
</evidence>
<dbReference type="SUPFAM" id="SSF48403">
    <property type="entry name" value="Ankyrin repeat"/>
    <property type="match status" value="1"/>
</dbReference>
<protein>
    <recommendedName>
        <fullName evidence="7">UvrD-like helicase ATP-binding domain-containing protein</fullName>
    </recommendedName>
</protein>
<dbReference type="EMBL" id="CAXITT010000126">
    <property type="protein sequence ID" value="CAL1532830.1"/>
    <property type="molecule type" value="Genomic_DNA"/>
</dbReference>
<evidence type="ECO:0000259" key="7">
    <source>
        <dbReference type="PROSITE" id="PS51198"/>
    </source>
</evidence>
<dbReference type="Proteomes" id="UP001497497">
    <property type="component" value="Unassembled WGS sequence"/>
</dbReference>
<evidence type="ECO:0000256" key="6">
    <source>
        <dbReference type="SAM" id="MobiDB-lite"/>
    </source>
</evidence>
<dbReference type="GO" id="GO:0004386">
    <property type="term" value="F:helicase activity"/>
    <property type="evidence" value="ECO:0007669"/>
    <property type="project" value="UniProtKB-UniRule"/>
</dbReference>
<comment type="caution">
    <text evidence="8">The sequence shown here is derived from an EMBL/GenBank/DDBJ whole genome shotgun (WGS) entry which is preliminary data.</text>
</comment>
<dbReference type="InterPro" id="IPR013986">
    <property type="entry name" value="DExx_box_DNA_helicase_dom_sf"/>
</dbReference>
<keyword evidence="9" id="KW-1185">Reference proteome</keyword>
<dbReference type="Gene3D" id="1.10.10.160">
    <property type="match status" value="1"/>
</dbReference>
<evidence type="ECO:0000256" key="4">
    <source>
        <dbReference type="ARBA" id="ARBA00022840"/>
    </source>
</evidence>
<dbReference type="InterPro" id="IPR039904">
    <property type="entry name" value="TRANK1"/>
</dbReference>
<dbReference type="InterPro" id="IPR014016">
    <property type="entry name" value="UvrD-like_ATP-bd"/>
</dbReference>
<dbReference type="Gene3D" id="3.40.50.300">
    <property type="entry name" value="P-loop containing nucleotide triphosphate hydrolases"/>
    <property type="match status" value="2"/>
</dbReference>
<dbReference type="Gene3D" id="1.25.40.10">
    <property type="entry name" value="Tetratricopeptide repeat domain"/>
    <property type="match status" value="1"/>
</dbReference>
<dbReference type="InterPro" id="IPR011990">
    <property type="entry name" value="TPR-like_helical_dom_sf"/>
</dbReference>
<sequence length="2663" mass="305636">MDVNMEDDASKVLAECTNLKKHGNRCYRSYDYQGAIGAYTKGIQSLEIYMAKNEGKIQIRKWDKILAQLHGNRSECWFKLSKHRQCLEDAKTSVSYHSEWYKGHFRVARAFRDLGKFRKSVYAFVQAYIRVASSEAEDLKKKVLYELIETAFVIASQLDSLLTELRNIPATLQEHVINFYLENKAWDIVEFIVTKVWKLTDSDLWRPRSSSTSKWDVDLKHFCDKDLLSQQWWVCKVLHHFLVLKSDHHQLKFHPGDTYFHATISIVVQSNTQRQETLELVGVDNVHDNPDVDHDGDSNADAKELLHYVVEKIVIPNGDLNIQDDKGNTVLHHLATYETYPISVLSYILSKEADYFKINKEGKTALDLTSQSDKRNLLRGKVVAQLVTETDKHNKIRVPEEKKKLKAKNIKVLSSLLSWHIIPVIPNELVKISADSCKDLLTSLADAGKWLVLKELVIQFKQGKGKTSMPTFAKEMSLTRVVEAPAQELTESDKIDVVRLLVSHEACVDSPGAIEASIRNEEWKLTMELLDLGLNPDEVTLTPGDTPYHAALHLALNKLQGDFSMLEKLKEIHDQKKSLKKDVTATDKDGNTLLHMAAQATSNPHSLKAVQLLLKWQIPTGIENKRKKMAVDYLQDCVDERRQLIQVPTGSKSIEEATSKTNTGATPSEEKKLRKKILTHLSKIPEANVFLNPAHVEIQFVQPGLLDSDDDDDKEKINSLENGLGNSDINGLTREELTQDDIDELSKIDQMEIDPRDFDSLEWDIECTESVWRTLISKRQATVDIGSQKLPLRNLVLMKLKQLGSGDWKNLKQRSRRDVPETLKLYCLALTSGAFILWERAVAFSPRLSDPQETSRSHDSQESAIREGRVYAEHVRLWEIGLKKSDLQPAVAKVVKSHHRGQQCVVKKYLLSQKPVKLQKSERLLPKLFSECTDLQELDEVQRAQVIQLTPPASLHDNEFTILKLYTLSSQMVEAVLNDGESKVDFPFRVTEIEHTFIHLKPEAPLLLLGRSGTGKTTCCLYRLFNEFLNYWELAKDLGRPHIECLSITDEAKINGPEVPIQESDGNVGQNNEDTHDESDNNCEHLHQIFVTKNSVLCQEVEKNFVKLCQTPKWLCDHVAQRAEDIPNRLQDMEDNSFPLFLTSRHFLLILDASVDGQAFFSRDEDFGMKLYIPGWEPQEDIFNIGQPLHRVRSRRFQHAGRAERRPEGRRESTYEVFAHEIWPKIKKESKFHPSLVWTEIVSFIKGSYEALECSEGYLNKEQYISIGRKRAPNFDGDRPLIYEIFQRYQNYLKKNHLFDEADVVFHIYGRLKKTPGNIYWMPHHIYIDETQDFSQAELALLVSLCRFPNQMFLAGDTAQSIMKGISFRFADLKSIFFHRTHQTLVGQSQVKKPDTIRQLRHNYRSHSGILALASAVLDIIMELFPETIDKLEKDQGMFDGPKPVIIETCKPEDLAHLLKGNTRDTTPIEFGAHQAILVVDDEAKNKLPPQLRDGIVLTIYESKGLEFDDILIYNFFKHSQASKEWRVVISFLNELEKTVNKSKSCENSSESLVVLNQDVLQQAGRPRALTFEKHLHKLLETELKQIYTAVTRARVNVWIFDEDAEKRAPMFEYFKALNLVKILGGEDTGNNDKGKGFMEASTPMQWKKAGDKHMKKKKYEVAATCYKKANQKRLEKLAKAFMTSREAARETNTSAKKNTYTKAGAQFLYCKAMEHAVGCFKHAQEYKLAAITLKKLGQFEDASNQYKLVHDLDSAISCLEKIGQYRQAIQLRVDSKQFSEALECLHRYQNLVKTFEANGQAIPESLLKNKPRKEDSEDNLRVSLAEHQHSQGKREDCLKTMAKVTDKKKKIIFFKYFIFWKEAAELLHDGGNEEERKEAVHLMMKSGQLDTALMYAKKGFFKPLRAAIHISMAMGSDNDQKVKENLKAAKDIYGELKDRCGLALAALLLGKHTKDEKQLKEAYKLFDDPVSPHLPGRLESFASIVELFNNNKILLSPEDCSLFIKTLISSGLKFIQILTDKTKQWQHYMDFYGLELDETNKKVQKLKWYPCTHPLFKKIQKCDGNAKCYIVEVDVKTAAKVLTKYTLECLKKMTESVRKCLLQLTEQTAQKITCKNFHEELKCDQAFCKNQHNWDSMSDSDRAAVLNLLILNVELDNKLFQAAEAIEMCGMADMKAIFPQEISWESVDRLLEFLAPSRPYPNTDMEQVLKLVATIGNSKKTLAQIERYFRLPLVDPNNQIEPRLLVESTCLVTKAVFWTSLLHLNINVQRDITRFENQISHKLTNKNPENLSSLGLYLSEAKPGVQQQIHFAGSSFMQSFNEIRCSGDMHRSTNLFIEMMNFVGQCGHGMMLPPADLEYIIFWMEFHFCASIFTLANHQVHQKQTFYLPNSLLVRVNLVNACKKQMAPNQSDMTVQQIVLRQELKSVDVIMDTQTQLINILLGTENSSFSLIHYVEGLCKGNSAENLLAERILILTLVTLLNIPNNYVHEKFECCIRKELYKLEFKSLPQHLQNLISEAKKSKSYTEVARSLQLFFNIQKHNDLKYCMWHGQGKNPLGLEQLDLSKFPDKPFSDHDIAQMVKDEKQPEAPQQPAALQQQPMQKQAMQKQDMQQKPMQQQPKQQQPKQQQPKQQQPKQQQPKQQKPKQKQQPTQTFYSQPREN</sequence>
<evidence type="ECO:0000256" key="1">
    <source>
        <dbReference type="ARBA" id="ARBA00022741"/>
    </source>
</evidence>
<evidence type="ECO:0000256" key="3">
    <source>
        <dbReference type="ARBA" id="ARBA00022806"/>
    </source>
</evidence>
<feature type="compositionally biased region" description="Low complexity" evidence="6">
    <location>
        <begin position="2589"/>
        <end position="2643"/>
    </location>
</feature>
<dbReference type="GO" id="GO:0005524">
    <property type="term" value="F:ATP binding"/>
    <property type="evidence" value="ECO:0007669"/>
    <property type="project" value="UniProtKB-UniRule"/>
</dbReference>